<comment type="similarity">
    <text evidence="3">Belongs to the BRAT1 family.</text>
</comment>
<accession>A0A7K9X9C3</accession>
<gene>
    <name evidence="4" type="primary">Brat1</name>
    <name evidence="4" type="ORF">PSOCRE_R10830</name>
</gene>
<organism evidence="4 5">
    <name type="scientific">Psophia crepitans</name>
    <name type="common">common trumpeter</name>
    <dbReference type="NCBI Taxonomy" id="54359"/>
    <lineage>
        <taxon>Eukaryota</taxon>
        <taxon>Metazoa</taxon>
        <taxon>Chordata</taxon>
        <taxon>Craniata</taxon>
        <taxon>Vertebrata</taxon>
        <taxon>Euteleostomi</taxon>
        <taxon>Archelosauria</taxon>
        <taxon>Archosauria</taxon>
        <taxon>Dinosauria</taxon>
        <taxon>Saurischia</taxon>
        <taxon>Theropoda</taxon>
        <taxon>Coelurosauria</taxon>
        <taxon>Aves</taxon>
        <taxon>Neognathae</taxon>
        <taxon>Neoaves</taxon>
        <taxon>Gruiformes</taxon>
        <taxon>Psophiidae</taxon>
        <taxon>Psophia</taxon>
    </lineage>
</organism>
<dbReference type="InterPro" id="IPR011989">
    <property type="entry name" value="ARM-like"/>
</dbReference>
<dbReference type="GO" id="GO:0006974">
    <property type="term" value="P:DNA damage response"/>
    <property type="evidence" value="ECO:0007669"/>
    <property type="project" value="InterPro"/>
</dbReference>
<dbReference type="InterPro" id="IPR016024">
    <property type="entry name" value="ARM-type_fold"/>
</dbReference>
<feature type="non-terminal residue" evidence="4">
    <location>
        <position position="832"/>
    </location>
</feature>
<dbReference type="GO" id="GO:0005737">
    <property type="term" value="C:cytoplasm"/>
    <property type="evidence" value="ECO:0007669"/>
    <property type="project" value="UniProtKB-SubCell"/>
</dbReference>
<keyword evidence="2" id="KW-0963">Cytoplasm</keyword>
<evidence type="ECO:0000313" key="4">
    <source>
        <dbReference type="EMBL" id="NXI93296.1"/>
    </source>
</evidence>
<comment type="caution">
    <text evidence="4">The sequence shown here is derived from an EMBL/GenBank/DDBJ whole genome shotgun (WGS) entry which is preliminary data.</text>
</comment>
<comment type="subcellular location">
    <subcellularLocation>
        <location evidence="1">Cytoplasm</location>
    </subcellularLocation>
</comment>
<dbReference type="SUPFAM" id="SSF48371">
    <property type="entry name" value="ARM repeat"/>
    <property type="match status" value="1"/>
</dbReference>
<evidence type="ECO:0000256" key="2">
    <source>
        <dbReference type="ARBA" id="ARBA00022490"/>
    </source>
</evidence>
<dbReference type="GO" id="GO:0008283">
    <property type="term" value="P:cell population proliferation"/>
    <property type="evidence" value="ECO:0007669"/>
    <property type="project" value="InterPro"/>
</dbReference>
<name>A0A7K9X9C3_9GRUI</name>
<evidence type="ECO:0000313" key="5">
    <source>
        <dbReference type="Proteomes" id="UP000587472"/>
    </source>
</evidence>
<sequence>MTRECALLLPGVCAALADPRQPGSDDTCLEKLLDWFRVLTRFDPTVNLVQDNPCLTEFITSVLALPEPSPSVLSFALRLAGILASSEARFQHLQQEQLLARLFGRDGPLNSALWEDASVRSGWVAGVHTMMHHQPALHFLCNGGGIDVIFTLQGDPSLFVASAASQLLVHVLTFSVESETTNSLSTTDCDWPACAQTIIKHIEDSLQSSSASHIEQSLKLLTSLFGSCRATWTKVLWLGIAKQIKSFLMEETVQVQHMLANLLLKMAWSPVFSDTEGSFWVLVTSALEHLTPVQAGPLAVGLLSLNKCPQDVRMQALTVLLQPMDCILRAASQPLEYPGLLDESVSDPAAVESLLSSKSSCASLLCQTLAHLEQLLSLIHLPVDLPYASLLRSLLAILQFCNGFLSPASPLGSTISRILIHCFRVQKSALDVLAALSERKGCDALLGNLFDVLLAYLESPNTSPTVLKKAFQATSKWLVHLRDLSCSDSQWQRTEKILEDVFLVLQKRLCSHCWEVRDSSLEFLTVLIKCLKDQDEFRQSLLSSEVPRLTENLLEDPESYVRASAVTAVGHLAFVTYFAPESPVTGTQYNKENTIAKLEEILSTDSEGFPRRAVISIFTKWLRQSQLEDTEQFVSRVIQIVERDLDWEVRLGGLELIEVFRSQTISQFGLRECPYAPVSSAVTSSAPWNEPLQTLCRAKLFGFLFRSLCDCDKPLGQRACDILLVLKGNFYPTGTPRDSQGTEDSPAKPSIAWLERTLRQGSLAHNFPTDGSNGVDFQDPESMMLALGTIDFEDLHDELNRCSDHMEKSPQSLLQDILAAVGTIEENEADCY</sequence>
<keyword evidence="5" id="KW-1185">Reference proteome</keyword>
<proteinExistence type="inferred from homology"/>
<dbReference type="PANTHER" id="PTHR21331">
    <property type="entry name" value="BRCA1-ASSOCIATED ATM ACTIVATOR 1"/>
    <property type="match status" value="1"/>
</dbReference>
<dbReference type="EMBL" id="VWZZ01002507">
    <property type="protein sequence ID" value="NXI93296.1"/>
    <property type="molecule type" value="Genomic_DNA"/>
</dbReference>
<dbReference type="GO" id="GO:0005634">
    <property type="term" value="C:nucleus"/>
    <property type="evidence" value="ECO:0007669"/>
    <property type="project" value="TreeGrafter"/>
</dbReference>
<dbReference type="PANTHER" id="PTHR21331:SF2">
    <property type="entry name" value="BRCA1-ASSOCIATED ATM ACTIVATOR 1"/>
    <property type="match status" value="1"/>
</dbReference>
<evidence type="ECO:0000256" key="1">
    <source>
        <dbReference type="ARBA" id="ARBA00004496"/>
    </source>
</evidence>
<evidence type="ECO:0000256" key="3">
    <source>
        <dbReference type="ARBA" id="ARBA00061308"/>
    </source>
</evidence>
<feature type="non-terminal residue" evidence="4">
    <location>
        <position position="1"/>
    </location>
</feature>
<dbReference type="InterPro" id="IPR038904">
    <property type="entry name" value="BRAT1"/>
</dbReference>
<dbReference type="AlphaFoldDB" id="A0A7K9X9C3"/>
<dbReference type="Gene3D" id="1.25.10.10">
    <property type="entry name" value="Leucine-rich Repeat Variant"/>
    <property type="match status" value="1"/>
</dbReference>
<dbReference type="Proteomes" id="UP000587472">
    <property type="component" value="Unassembled WGS sequence"/>
</dbReference>
<protein>
    <submittedName>
        <fullName evidence="4">BRAT1 protein</fullName>
    </submittedName>
</protein>
<reference evidence="4 5" key="1">
    <citation type="submission" date="2019-09" db="EMBL/GenBank/DDBJ databases">
        <title>Bird 10,000 Genomes (B10K) Project - Family phase.</title>
        <authorList>
            <person name="Zhang G."/>
        </authorList>
    </citation>
    <scope>NUCLEOTIDE SEQUENCE [LARGE SCALE GENOMIC DNA]</scope>
    <source>
        <strain evidence="4">B10K-DU-001-60</strain>
        <tissue evidence="4">Muscle</tissue>
    </source>
</reference>